<organism evidence="2 3">
    <name type="scientific">Methylomagnum ishizawai</name>
    <dbReference type="NCBI Taxonomy" id="1760988"/>
    <lineage>
        <taxon>Bacteria</taxon>
        <taxon>Pseudomonadati</taxon>
        <taxon>Pseudomonadota</taxon>
        <taxon>Gammaproteobacteria</taxon>
        <taxon>Methylococcales</taxon>
        <taxon>Methylococcaceae</taxon>
        <taxon>Methylomagnum</taxon>
    </lineage>
</organism>
<dbReference type="STRING" id="1760988.SAMN02949497_1755"/>
<evidence type="ECO:0000313" key="2">
    <source>
        <dbReference type="EMBL" id="SMF94440.1"/>
    </source>
</evidence>
<proteinExistence type="predicted"/>
<protein>
    <submittedName>
        <fullName evidence="2">Phage tail-collar fibre protein</fullName>
    </submittedName>
</protein>
<dbReference type="AlphaFoldDB" id="A0A1Y6CW25"/>
<accession>A0A1Y6CW25</accession>
<dbReference type="EMBL" id="FXAM01000001">
    <property type="protein sequence ID" value="SMF94440.1"/>
    <property type="molecule type" value="Genomic_DNA"/>
</dbReference>
<name>A0A1Y6CW25_9GAMM</name>
<dbReference type="RefSeq" id="WP_085211823.1">
    <property type="nucleotide sequence ID" value="NZ_FXAM01000001.1"/>
</dbReference>
<dbReference type="CDD" id="cd19958">
    <property type="entry name" value="pyocin_knob"/>
    <property type="match status" value="1"/>
</dbReference>
<dbReference type="Proteomes" id="UP000192923">
    <property type="component" value="Unassembled WGS sequence"/>
</dbReference>
<gene>
    <name evidence="2" type="ORF">SAMN02949497_1755</name>
</gene>
<evidence type="ECO:0000313" key="3">
    <source>
        <dbReference type="Proteomes" id="UP000192923"/>
    </source>
</evidence>
<dbReference type="Pfam" id="PF12571">
    <property type="entry name" value="Phage_tail_fib"/>
    <property type="match status" value="1"/>
</dbReference>
<sequence>MAFITVAGENWFAAHQVAGTHPNIERFVLAYIEGLGAEPADRIESMPAPAAIVLERAWDRRGSAGPNQVVYSMLLDATIGDFVFNWVGLAGADDVLVAASHIAPITKTATDGDVRGNNLTRNFALAFSGIAALLDLDVPADAWQMDFTWAALAGKPDTFPPDPHNHDDRYYTVEEVDAELAGKSNTGHNHDDRYYTEAEVDTALAGKSDTGHNHDDRYYTEAEVDAELAGKSNTGHNHDDRYYTEAEVDTALAGKSDTGHNHDDRYYTEAEVDTALAGKSNTGHNHDDRYYTEAEVDTALAGKSDTGHNHDDRYYTKTQLQTSGQASAHWDNVGTGRRNAITHLGSDLRDTMPFSGDMDALVTPGDYYYNSDCTHAPSDYGLVKVWREVAGVVYQQAQESHGGRLYSRYLTGGVWTAWRTYADSADVVPRAADLRVGSIALGAIYGLSAGYAPGTVLDSSGDHRFILWNINGDNNWATPTGTWVSLGCIDGAGSGQLAIRTA</sequence>
<evidence type="ECO:0000259" key="1">
    <source>
        <dbReference type="Pfam" id="PF12571"/>
    </source>
</evidence>
<keyword evidence="3" id="KW-1185">Reference proteome</keyword>
<dbReference type="InterPro" id="IPR022225">
    <property type="entry name" value="Phage_tail_fibre_N"/>
</dbReference>
<dbReference type="OrthoDB" id="9810174at2"/>
<feature type="domain" description="Phage tail fibre protein N-terminal" evidence="1">
    <location>
        <begin position="2"/>
        <end position="150"/>
    </location>
</feature>
<reference evidence="2 3" key="1">
    <citation type="submission" date="2016-12" db="EMBL/GenBank/DDBJ databases">
        <authorList>
            <person name="Song W.-J."/>
            <person name="Kurnit D.M."/>
        </authorList>
    </citation>
    <scope>NUCLEOTIDE SEQUENCE [LARGE SCALE GENOMIC DNA]</scope>
    <source>
        <strain evidence="2 3">175</strain>
    </source>
</reference>